<organism evidence="2 3">
    <name type="scientific">Allopseudospirillum japonicum</name>
    <dbReference type="NCBI Taxonomy" id="64971"/>
    <lineage>
        <taxon>Bacteria</taxon>
        <taxon>Pseudomonadati</taxon>
        <taxon>Pseudomonadota</taxon>
        <taxon>Gammaproteobacteria</taxon>
        <taxon>Oceanospirillales</taxon>
        <taxon>Oceanospirillaceae</taxon>
        <taxon>Allopseudospirillum</taxon>
    </lineage>
</organism>
<gene>
    <name evidence="2" type="ORF">SAMN05421831_10715</name>
</gene>
<keyword evidence="1" id="KW-0812">Transmembrane</keyword>
<feature type="transmembrane region" description="Helical" evidence="1">
    <location>
        <begin position="12"/>
        <end position="33"/>
    </location>
</feature>
<dbReference type="Pfam" id="PF07963">
    <property type="entry name" value="N_methyl"/>
    <property type="match status" value="1"/>
</dbReference>
<dbReference type="NCBIfam" id="TIGR02532">
    <property type="entry name" value="IV_pilin_GFxxxE"/>
    <property type="match status" value="1"/>
</dbReference>
<protein>
    <submittedName>
        <fullName evidence="2">Type IV pilus assembly protein PilE</fullName>
    </submittedName>
</protein>
<dbReference type="AlphaFoldDB" id="A0A1H6SFX6"/>
<keyword evidence="1" id="KW-0472">Membrane</keyword>
<dbReference type="Proteomes" id="UP000242999">
    <property type="component" value="Unassembled WGS sequence"/>
</dbReference>
<proteinExistence type="predicted"/>
<evidence type="ECO:0000256" key="1">
    <source>
        <dbReference type="SAM" id="Phobius"/>
    </source>
</evidence>
<evidence type="ECO:0000313" key="2">
    <source>
        <dbReference type="EMBL" id="SEI66801.1"/>
    </source>
</evidence>
<evidence type="ECO:0000313" key="3">
    <source>
        <dbReference type="Proteomes" id="UP000242999"/>
    </source>
</evidence>
<dbReference type="SUPFAM" id="SSF54523">
    <property type="entry name" value="Pili subunits"/>
    <property type="match status" value="1"/>
</dbReference>
<name>A0A1H6SFX6_9GAMM</name>
<dbReference type="PROSITE" id="PS00409">
    <property type="entry name" value="PROKAR_NTER_METHYL"/>
    <property type="match status" value="1"/>
</dbReference>
<keyword evidence="1" id="KW-1133">Transmembrane helix</keyword>
<dbReference type="RefSeq" id="WP_093309589.1">
    <property type="nucleotide sequence ID" value="NZ_FNYH01000007.1"/>
</dbReference>
<dbReference type="EMBL" id="FNYH01000007">
    <property type="protein sequence ID" value="SEI66801.1"/>
    <property type="molecule type" value="Genomic_DNA"/>
</dbReference>
<dbReference type="STRING" id="64971.SAMN05421831_10715"/>
<dbReference type="InterPro" id="IPR012902">
    <property type="entry name" value="N_methyl_site"/>
</dbReference>
<dbReference type="InterPro" id="IPR045584">
    <property type="entry name" value="Pilin-like"/>
</dbReference>
<dbReference type="InterPro" id="IPR031982">
    <property type="entry name" value="PilE-like"/>
</dbReference>
<reference evidence="3" key="1">
    <citation type="submission" date="2016-10" db="EMBL/GenBank/DDBJ databases">
        <authorList>
            <person name="Varghese N."/>
            <person name="Submissions S."/>
        </authorList>
    </citation>
    <scope>NUCLEOTIDE SEQUENCE [LARGE SCALE GENOMIC DNA]</scope>
    <source>
        <strain evidence="3">DSM 7165</strain>
    </source>
</reference>
<dbReference type="Pfam" id="PF16732">
    <property type="entry name" value="ComP_DUS"/>
    <property type="match status" value="1"/>
</dbReference>
<sequence>MFSARSCDLNQGFSLIELMLVILALGILAALAYPSYQQQVLKSQRQQAWTYLMRIQIAQEKWRASHPSYTQSLQDLGMSSFTEEGDYQMEIQVLEEAAWGYRLIAKAQGQQTKDTPCQLIILTYQAGVTQKTPHACWP</sequence>
<dbReference type="OrthoDB" id="5296638at2"/>
<dbReference type="GO" id="GO:0043683">
    <property type="term" value="P:type IV pilus assembly"/>
    <property type="evidence" value="ECO:0007669"/>
    <property type="project" value="InterPro"/>
</dbReference>
<accession>A0A1H6SFX6</accession>
<dbReference type="Gene3D" id="3.30.700.10">
    <property type="entry name" value="Glycoprotein, Type 4 Pilin"/>
    <property type="match status" value="1"/>
</dbReference>
<keyword evidence="3" id="KW-1185">Reference proteome</keyword>